<feature type="compositionally biased region" description="Basic residues" evidence="1">
    <location>
        <begin position="212"/>
        <end position="222"/>
    </location>
</feature>
<evidence type="ECO:0000256" key="1">
    <source>
        <dbReference type="SAM" id="MobiDB-lite"/>
    </source>
</evidence>
<accession>A0AAN6YWS2</accession>
<dbReference type="EMBL" id="MU853333">
    <property type="protein sequence ID" value="KAK4116632.1"/>
    <property type="molecule type" value="Genomic_DNA"/>
</dbReference>
<feature type="region of interest" description="Disordered" evidence="1">
    <location>
        <begin position="99"/>
        <end position="222"/>
    </location>
</feature>
<reference evidence="2" key="1">
    <citation type="journal article" date="2023" name="Mol. Phylogenet. Evol.">
        <title>Genome-scale phylogeny and comparative genomics of the fungal order Sordariales.</title>
        <authorList>
            <person name="Hensen N."/>
            <person name="Bonometti L."/>
            <person name="Westerberg I."/>
            <person name="Brannstrom I.O."/>
            <person name="Guillou S."/>
            <person name="Cros-Aarteil S."/>
            <person name="Calhoun S."/>
            <person name="Haridas S."/>
            <person name="Kuo A."/>
            <person name="Mondo S."/>
            <person name="Pangilinan J."/>
            <person name="Riley R."/>
            <person name="LaButti K."/>
            <person name="Andreopoulos B."/>
            <person name="Lipzen A."/>
            <person name="Chen C."/>
            <person name="Yan M."/>
            <person name="Daum C."/>
            <person name="Ng V."/>
            <person name="Clum A."/>
            <person name="Steindorff A."/>
            <person name="Ohm R.A."/>
            <person name="Martin F."/>
            <person name="Silar P."/>
            <person name="Natvig D.O."/>
            <person name="Lalanne C."/>
            <person name="Gautier V."/>
            <person name="Ament-Velasquez S.L."/>
            <person name="Kruys A."/>
            <person name="Hutchinson M.I."/>
            <person name="Powell A.J."/>
            <person name="Barry K."/>
            <person name="Miller A.N."/>
            <person name="Grigoriev I.V."/>
            <person name="Debuchy R."/>
            <person name="Gladieux P."/>
            <person name="Hiltunen Thoren M."/>
            <person name="Johannesson H."/>
        </authorList>
    </citation>
    <scope>NUCLEOTIDE SEQUENCE</scope>
    <source>
        <strain evidence="2">CBS 508.74</strain>
    </source>
</reference>
<feature type="compositionally biased region" description="Basic and acidic residues" evidence="1">
    <location>
        <begin position="128"/>
        <end position="144"/>
    </location>
</feature>
<sequence>MAMAVPTVLATVAACGSIVTSIKSSWELKRMVKKKKEERELEEEAPYIFRKMRKAYYDGLMSTAEYEHWYERFLVAKVEKDMSAMRRIRAHLRIVENGAPVTPQERSRTYEPRRRRHSLSYASPQYVDRPHEHGNLDYYPDRRPRVGAPRDQFIPLEPPTYARSPSSDASSSSSRSRVSRSSSVRYESRGRSRRRYDSSDSDDESDDYYEKKHYRGRSSQRY</sequence>
<dbReference type="GeneID" id="89941479"/>
<dbReference type="Proteomes" id="UP001302812">
    <property type="component" value="Unassembled WGS sequence"/>
</dbReference>
<gene>
    <name evidence="2" type="ORF">N656DRAFT_794913</name>
</gene>
<dbReference type="RefSeq" id="XP_064674202.1">
    <property type="nucleotide sequence ID" value="XM_064817354.1"/>
</dbReference>
<proteinExistence type="predicted"/>
<organism evidence="2 3">
    <name type="scientific">Canariomyces notabilis</name>
    <dbReference type="NCBI Taxonomy" id="2074819"/>
    <lineage>
        <taxon>Eukaryota</taxon>
        <taxon>Fungi</taxon>
        <taxon>Dikarya</taxon>
        <taxon>Ascomycota</taxon>
        <taxon>Pezizomycotina</taxon>
        <taxon>Sordariomycetes</taxon>
        <taxon>Sordariomycetidae</taxon>
        <taxon>Sordariales</taxon>
        <taxon>Chaetomiaceae</taxon>
        <taxon>Canariomyces</taxon>
    </lineage>
</organism>
<comment type="caution">
    <text evidence="2">The sequence shown here is derived from an EMBL/GenBank/DDBJ whole genome shotgun (WGS) entry which is preliminary data.</text>
</comment>
<feature type="compositionally biased region" description="Low complexity" evidence="1">
    <location>
        <begin position="161"/>
        <end position="185"/>
    </location>
</feature>
<feature type="compositionally biased region" description="Basic and acidic residues" evidence="1">
    <location>
        <begin position="186"/>
        <end position="198"/>
    </location>
</feature>
<name>A0AAN6YWS2_9PEZI</name>
<dbReference type="AlphaFoldDB" id="A0AAN6YWS2"/>
<keyword evidence="3" id="KW-1185">Reference proteome</keyword>
<evidence type="ECO:0000313" key="2">
    <source>
        <dbReference type="EMBL" id="KAK4116632.1"/>
    </source>
</evidence>
<protein>
    <submittedName>
        <fullName evidence="2">Uncharacterized protein</fullName>
    </submittedName>
</protein>
<evidence type="ECO:0000313" key="3">
    <source>
        <dbReference type="Proteomes" id="UP001302812"/>
    </source>
</evidence>
<reference evidence="2" key="2">
    <citation type="submission" date="2023-05" db="EMBL/GenBank/DDBJ databases">
        <authorList>
            <consortium name="Lawrence Berkeley National Laboratory"/>
            <person name="Steindorff A."/>
            <person name="Hensen N."/>
            <person name="Bonometti L."/>
            <person name="Westerberg I."/>
            <person name="Brannstrom I.O."/>
            <person name="Guillou S."/>
            <person name="Cros-Aarteil S."/>
            <person name="Calhoun S."/>
            <person name="Haridas S."/>
            <person name="Kuo A."/>
            <person name="Mondo S."/>
            <person name="Pangilinan J."/>
            <person name="Riley R."/>
            <person name="Labutti K."/>
            <person name="Andreopoulos B."/>
            <person name="Lipzen A."/>
            <person name="Chen C."/>
            <person name="Yanf M."/>
            <person name="Daum C."/>
            <person name="Ng V."/>
            <person name="Clum A."/>
            <person name="Ohm R."/>
            <person name="Martin F."/>
            <person name="Silar P."/>
            <person name="Natvig D."/>
            <person name="Lalanne C."/>
            <person name="Gautier V."/>
            <person name="Ament-Velasquez S.L."/>
            <person name="Kruys A."/>
            <person name="Hutchinson M.I."/>
            <person name="Powell A.J."/>
            <person name="Barry K."/>
            <person name="Miller A.N."/>
            <person name="Grigoriev I.V."/>
            <person name="Debuchy R."/>
            <person name="Gladieux P."/>
            <person name="Thoren M.H."/>
            <person name="Johannesson H."/>
        </authorList>
    </citation>
    <scope>NUCLEOTIDE SEQUENCE</scope>
    <source>
        <strain evidence="2">CBS 508.74</strain>
    </source>
</reference>